<gene>
    <name evidence="2" type="primary">glpQ</name>
    <name evidence="2" type="ORF">GCM10007043_06170</name>
</gene>
<dbReference type="InterPro" id="IPR017946">
    <property type="entry name" value="PLC-like_Pdiesterase_TIM-brl"/>
</dbReference>
<dbReference type="GO" id="GO:0008081">
    <property type="term" value="F:phosphoric diester hydrolase activity"/>
    <property type="evidence" value="ECO:0007669"/>
    <property type="project" value="InterPro"/>
</dbReference>
<accession>A0A8J3FD86</accession>
<keyword evidence="3" id="KW-1185">Reference proteome</keyword>
<evidence type="ECO:0000313" key="3">
    <source>
        <dbReference type="Proteomes" id="UP000637720"/>
    </source>
</evidence>
<evidence type="ECO:0000259" key="1">
    <source>
        <dbReference type="PROSITE" id="PS51704"/>
    </source>
</evidence>
<comment type="caution">
    <text evidence="2">The sequence shown here is derived from an EMBL/GenBank/DDBJ whole genome shotgun (WGS) entry which is preliminary data.</text>
</comment>
<dbReference type="PROSITE" id="PS51704">
    <property type="entry name" value="GP_PDE"/>
    <property type="match status" value="1"/>
</dbReference>
<reference evidence="2" key="2">
    <citation type="submission" date="2020-09" db="EMBL/GenBank/DDBJ databases">
        <authorList>
            <person name="Sun Q."/>
            <person name="Ohkuma M."/>
        </authorList>
    </citation>
    <scope>NUCLEOTIDE SEQUENCE</scope>
    <source>
        <strain evidence="2">JCM 14719</strain>
    </source>
</reference>
<dbReference type="PANTHER" id="PTHR46211:SF14">
    <property type="entry name" value="GLYCEROPHOSPHODIESTER PHOSPHODIESTERASE"/>
    <property type="match status" value="1"/>
</dbReference>
<dbReference type="AlphaFoldDB" id="A0A8J3FD86"/>
<dbReference type="Gene3D" id="3.20.20.190">
    <property type="entry name" value="Phosphatidylinositol (PI) phosphodiesterase"/>
    <property type="match status" value="1"/>
</dbReference>
<protein>
    <submittedName>
        <fullName evidence="2">Glycerophosphoryl diester phosphodiesterase</fullName>
    </submittedName>
</protein>
<feature type="domain" description="GP-PDE" evidence="1">
    <location>
        <begin position="41"/>
        <end position="275"/>
    </location>
</feature>
<dbReference type="Pfam" id="PF03009">
    <property type="entry name" value="GDPD"/>
    <property type="match status" value="1"/>
</dbReference>
<dbReference type="PROSITE" id="PS50007">
    <property type="entry name" value="PIPLC_X_DOMAIN"/>
    <property type="match status" value="1"/>
</dbReference>
<dbReference type="GO" id="GO:0006629">
    <property type="term" value="P:lipid metabolic process"/>
    <property type="evidence" value="ECO:0007669"/>
    <property type="project" value="InterPro"/>
</dbReference>
<reference evidence="2" key="1">
    <citation type="journal article" date="2014" name="Int. J. Syst. Evol. Microbiol.">
        <title>Complete genome sequence of Corynebacterium casei LMG S-19264T (=DSM 44701T), isolated from a smear-ripened cheese.</title>
        <authorList>
            <consortium name="US DOE Joint Genome Institute (JGI-PGF)"/>
            <person name="Walter F."/>
            <person name="Albersmeier A."/>
            <person name="Kalinowski J."/>
            <person name="Ruckert C."/>
        </authorList>
    </citation>
    <scope>NUCLEOTIDE SEQUENCE</scope>
    <source>
        <strain evidence="2">JCM 14719</strain>
    </source>
</reference>
<name>A0A8J3FD86_9BACI</name>
<dbReference type="EMBL" id="BMOF01000007">
    <property type="protein sequence ID" value="GGJ95134.1"/>
    <property type="molecule type" value="Genomic_DNA"/>
</dbReference>
<organism evidence="2 3">
    <name type="scientific">Calditerricola satsumensis</name>
    <dbReference type="NCBI Taxonomy" id="373054"/>
    <lineage>
        <taxon>Bacteria</taxon>
        <taxon>Bacillati</taxon>
        <taxon>Bacillota</taxon>
        <taxon>Bacilli</taxon>
        <taxon>Bacillales</taxon>
        <taxon>Bacillaceae</taxon>
        <taxon>Calditerricola</taxon>
    </lineage>
</organism>
<dbReference type="Proteomes" id="UP000637720">
    <property type="component" value="Unassembled WGS sequence"/>
</dbReference>
<dbReference type="SUPFAM" id="SSF51695">
    <property type="entry name" value="PLC-like phosphodiesterases"/>
    <property type="match status" value="1"/>
</dbReference>
<proteinExistence type="predicted"/>
<dbReference type="PANTHER" id="PTHR46211">
    <property type="entry name" value="GLYCEROPHOSPHORYL DIESTER PHOSPHODIESTERASE"/>
    <property type="match status" value="1"/>
</dbReference>
<dbReference type="InterPro" id="IPR030395">
    <property type="entry name" value="GP_PDE_dom"/>
</dbReference>
<evidence type="ECO:0000313" key="2">
    <source>
        <dbReference type="EMBL" id="GGJ95134.1"/>
    </source>
</evidence>
<sequence>MMEMKGAIRSRWPTWAEVPTGGFVAMGALKPLHETLKEKRWLKSAHRGGRATAPENTLTAFRKALEAGVDMIELDVQLTRDGHPVVFHDWTLERTTNGRGRLADQSLDDLRRLDAGSWFAEVYRGEPVPTLSEVLEWSSSRLYLQIELKSRGSDADALCDRVVHMIKERHMEEQVMVMSFDHAIARRVKQLEPRMMTGVICQARLIDPVSVVRQAQADVLCVDYDHLRREDVDALHRENVAVHSFAPTPETLRELVEWGVDIVQTDDPSAFQAVTGQGEAGAVKG</sequence>